<dbReference type="InParanoid" id="A0A059C6Q9"/>
<protein>
    <submittedName>
        <fullName evidence="1">Uncharacterized protein</fullName>
    </submittedName>
</protein>
<name>A0A059C6Q9_EUCGR</name>
<gene>
    <name evidence="1" type="ORF">EUGRSUZ_E02465</name>
</gene>
<dbReference type="AlphaFoldDB" id="A0A059C6Q9"/>
<sequence>MLVPTKILMLAISMNKRVKNVLGWHACLKSPLNFARIVPRQLKSNEFREYFKFICSNNVHSVCTINTLIYTHYSCPIEYV</sequence>
<dbReference type="Gramene" id="KCW73871">
    <property type="protein sequence ID" value="KCW73871"/>
    <property type="gene ID" value="EUGRSUZ_E02465"/>
</dbReference>
<evidence type="ECO:0000313" key="1">
    <source>
        <dbReference type="EMBL" id="KCW73871.1"/>
    </source>
</evidence>
<proteinExistence type="predicted"/>
<reference evidence="1" key="1">
    <citation type="submission" date="2013-07" db="EMBL/GenBank/DDBJ databases">
        <title>The genome of Eucalyptus grandis.</title>
        <authorList>
            <person name="Schmutz J."/>
            <person name="Hayes R."/>
            <person name="Myburg A."/>
            <person name="Tuskan G."/>
            <person name="Grattapaglia D."/>
            <person name="Rokhsar D.S."/>
        </authorList>
    </citation>
    <scope>NUCLEOTIDE SEQUENCE</scope>
    <source>
        <tissue evidence="1">Leaf extractions</tissue>
    </source>
</reference>
<organism evidence="1">
    <name type="scientific">Eucalyptus grandis</name>
    <name type="common">Flooded gum</name>
    <dbReference type="NCBI Taxonomy" id="71139"/>
    <lineage>
        <taxon>Eukaryota</taxon>
        <taxon>Viridiplantae</taxon>
        <taxon>Streptophyta</taxon>
        <taxon>Embryophyta</taxon>
        <taxon>Tracheophyta</taxon>
        <taxon>Spermatophyta</taxon>
        <taxon>Magnoliopsida</taxon>
        <taxon>eudicotyledons</taxon>
        <taxon>Gunneridae</taxon>
        <taxon>Pentapetalae</taxon>
        <taxon>rosids</taxon>
        <taxon>malvids</taxon>
        <taxon>Myrtales</taxon>
        <taxon>Myrtaceae</taxon>
        <taxon>Myrtoideae</taxon>
        <taxon>Eucalypteae</taxon>
        <taxon>Eucalyptus</taxon>
    </lineage>
</organism>
<dbReference type="EMBL" id="KK198757">
    <property type="protein sequence ID" value="KCW73871.1"/>
    <property type="molecule type" value="Genomic_DNA"/>
</dbReference>
<accession>A0A059C6Q9</accession>